<reference evidence="2" key="1">
    <citation type="journal article" date="2019" name="Int. J. Syst. Evol. Microbiol.">
        <title>The Global Catalogue of Microorganisms (GCM) 10K type strain sequencing project: providing services to taxonomists for standard genome sequencing and annotation.</title>
        <authorList>
            <consortium name="The Broad Institute Genomics Platform"/>
            <consortium name="The Broad Institute Genome Sequencing Center for Infectious Disease"/>
            <person name="Wu L."/>
            <person name="Ma J."/>
        </authorList>
    </citation>
    <scope>NUCLEOTIDE SEQUENCE [LARGE SCALE GENOMIC DNA]</scope>
    <source>
        <strain evidence="2">JCM 17110</strain>
    </source>
</reference>
<organism evidence="1 2">
    <name type="scientific">Zobellella aerophila</name>
    <dbReference type="NCBI Taxonomy" id="870480"/>
    <lineage>
        <taxon>Bacteria</taxon>
        <taxon>Pseudomonadati</taxon>
        <taxon>Pseudomonadota</taxon>
        <taxon>Gammaproteobacteria</taxon>
        <taxon>Aeromonadales</taxon>
        <taxon>Aeromonadaceae</taxon>
        <taxon>Zobellella</taxon>
    </lineage>
</organism>
<evidence type="ECO:0000313" key="1">
    <source>
        <dbReference type="EMBL" id="GAA3528296.1"/>
    </source>
</evidence>
<gene>
    <name evidence="1" type="ORF">GCM10022394_04320</name>
</gene>
<comment type="caution">
    <text evidence="1">The sequence shown here is derived from an EMBL/GenBank/DDBJ whole genome shotgun (WGS) entry which is preliminary data.</text>
</comment>
<evidence type="ECO:0000313" key="2">
    <source>
        <dbReference type="Proteomes" id="UP001500795"/>
    </source>
</evidence>
<keyword evidence="2" id="KW-1185">Reference proteome</keyword>
<dbReference type="EMBL" id="BAABCX010000001">
    <property type="protein sequence ID" value="GAA3528296.1"/>
    <property type="molecule type" value="Genomic_DNA"/>
</dbReference>
<name>A0ABP6V8I5_9GAMM</name>
<protein>
    <submittedName>
        <fullName evidence="1">Uncharacterized protein</fullName>
    </submittedName>
</protein>
<accession>A0ABP6V8I5</accession>
<proteinExistence type="predicted"/>
<sequence>MFQAVVARLEMICTAVVIAEHGIDAMTFDEIGKIAGPVRQAAVIAGVGSGTGPSVISTIEVELMHPYALPV</sequence>
<dbReference type="Proteomes" id="UP001500795">
    <property type="component" value="Unassembled WGS sequence"/>
</dbReference>